<proteinExistence type="predicted"/>
<dbReference type="Proteomes" id="UP001446205">
    <property type="component" value="Unassembled WGS sequence"/>
</dbReference>
<dbReference type="Pfam" id="PF09694">
    <property type="entry name" value="Gcw_chp"/>
    <property type="match status" value="1"/>
</dbReference>
<evidence type="ECO:0000313" key="2">
    <source>
        <dbReference type="EMBL" id="MEK8090172.1"/>
    </source>
</evidence>
<comment type="caution">
    <text evidence="2">The sequence shown here is derived from an EMBL/GenBank/DDBJ whole genome shotgun (WGS) entry which is preliminary data.</text>
</comment>
<gene>
    <name evidence="2" type="ORF">WOB96_10410</name>
</gene>
<keyword evidence="1" id="KW-0732">Signal</keyword>
<keyword evidence="3" id="KW-1185">Reference proteome</keyword>
<name>A0ABU9D9F6_9PROT</name>
<reference evidence="2 3" key="1">
    <citation type="submission" date="2024-04" db="EMBL/GenBank/DDBJ databases">
        <authorList>
            <person name="Abashina T."/>
            <person name="Shaikin A."/>
        </authorList>
    </citation>
    <scope>NUCLEOTIDE SEQUENCE [LARGE SCALE GENOMIC DNA]</scope>
    <source>
        <strain evidence="2 3">AAFK</strain>
    </source>
</reference>
<dbReference type="InterPro" id="IPR010239">
    <property type="entry name" value="CHP02001"/>
</dbReference>
<evidence type="ECO:0000256" key="1">
    <source>
        <dbReference type="SAM" id="SignalP"/>
    </source>
</evidence>
<dbReference type="EMBL" id="JBBPCO010000010">
    <property type="protein sequence ID" value="MEK8090172.1"/>
    <property type="molecule type" value="Genomic_DNA"/>
</dbReference>
<feature type="signal peptide" evidence="1">
    <location>
        <begin position="1"/>
        <end position="27"/>
    </location>
</feature>
<evidence type="ECO:0000313" key="3">
    <source>
        <dbReference type="Proteomes" id="UP001446205"/>
    </source>
</evidence>
<protein>
    <submittedName>
        <fullName evidence="2">TorF family putative porin</fullName>
    </submittedName>
</protein>
<organism evidence="2 3">
    <name type="scientific">Thermithiobacillus plumbiphilus</name>
    <dbReference type="NCBI Taxonomy" id="1729899"/>
    <lineage>
        <taxon>Bacteria</taxon>
        <taxon>Pseudomonadati</taxon>
        <taxon>Pseudomonadota</taxon>
        <taxon>Acidithiobacillia</taxon>
        <taxon>Acidithiobacillales</taxon>
        <taxon>Thermithiobacillaceae</taxon>
        <taxon>Thermithiobacillus</taxon>
    </lineage>
</organism>
<accession>A0ABU9D9F6</accession>
<sequence length="248" mass="26292">MRKQNKTLVSLTLLGLGLFSGSSTAFAEITGNIGAVSNYIFRGFNQTGGGAAVQGGLTYNHESGLSLGYWGSTVDYTVVGGPASYSGTSSAQITGTENDLILSYGGKVGEFGYGVGVIGYLYPQANHNNSAELNLKLAYGLLTFNAFYALQDAYWTNQGDVYTNLAIALPMPNDFTFGANAGYYFFENEGDYLTGGTESSNFTDATVSLSHPLPIKGASMSVNYTIGGKDRYDTDIGDNTWLGLNLAF</sequence>
<feature type="chain" id="PRO_5045255501" evidence="1">
    <location>
        <begin position="28"/>
        <end position="248"/>
    </location>
</feature>
<dbReference type="RefSeq" id="WP_341371229.1">
    <property type="nucleotide sequence ID" value="NZ_JBBPCO010000010.1"/>
</dbReference>
<dbReference type="NCBIfam" id="TIGR02001">
    <property type="entry name" value="gcw_chp"/>
    <property type="match status" value="1"/>
</dbReference>